<name>A0A0C3NCL3_PISTI</name>
<dbReference type="AlphaFoldDB" id="A0A0C3NCL3"/>
<dbReference type="InParanoid" id="A0A0C3NCL3"/>
<feature type="non-terminal residue" evidence="2">
    <location>
        <position position="1"/>
    </location>
</feature>
<gene>
    <name evidence="2" type="ORF">M404DRAFT_170839</name>
</gene>
<evidence type="ECO:0000313" key="2">
    <source>
        <dbReference type="EMBL" id="KIN93590.1"/>
    </source>
</evidence>
<dbReference type="HOGENOM" id="CLU_2628656_0_0_1"/>
<dbReference type="Proteomes" id="UP000054217">
    <property type="component" value="Unassembled WGS sequence"/>
</dbReference>
<proteinExistence type="predicted"/>
<dbReference type="OrthoDB" id="3169417at2759"/>
<accession>A0A0C3NCL3</accession>
<sequence length="78" mass="8983">YVKIGTIQRRLACPLHKDDTLFRSGRPTGLNIYFVFSLVLLCSHCSNIILKIWKYGQYSISIPRGEQLIRIANRSSEL</sequence>
<keyword evidence="1" id="KW-0812">Transmembrane</keyword>
<feature type="transmembrane region" description="Helical" evidence="1">
    <location>
        <begin position="30"/>
        <end position="50"/>
    </location>
</feature>
<keyword evidence="3" id="KW-1185">Reference proteome</keyword>
<keyword evidence="1" id="KW-0472">Membrane</keyword>
<protein>
    <submittedName>
        <fullName evidence="2">Uncharacterized protein</fullName>
    </submittedName>
</protein>
<reference evidence="2 3" key="1">
    <citation type="submission" date="2014-04" db="EMBL/GenBank/DDBJ databases">
        <authorList>
            <consortium name="DOE Joint Genome Institute"/>
            <person name="Kuo A."/>
            <person name="Kohler A."/>
            <person name="Costa M.D."/>
            <person name="Nagy L.G."/>
            <person name="Floudas D."/>
            <person name="Copeland A."/>
            <person name="Barry K.W."/>
            <person name="Cichocki N."/>
            <person name="Veneault-Fourrey C."/>
            <person name="LaButti K."/>
            <person name="Lindquist E.A."/>
            <person name="Lipzen A."/>
            <person name="Lundell T."/>
            <person name="Morin E."/>
            <person name="Murat C."/>
            <person name="Sun H."/>
            <person name="Tunlid A."/>
            <person name="Henrissat B."/>
            <person name="Grigoriev I.V."/>
            <person name="Hibbett D.S."/>
            <person name="Martin F."/>
            <person name="Nordberg H.P."/>
            <person name="Cantor M.N."/>
            <person name="Hua S.X."/>
        </authorList>
    </citation>
    <scope>NUCLEOTIDE SEQUENCE [LARGE SCALE GENOMIC DNA]</scope>
    <source>
        <strain evidence="2 3">Marx 270</strain>
    </source>
</reference>
<evidence type="ECO:0000313" key="3">
    <source>
        <dbReference type="Proteomes" id="UP000054217"/>
    </source>
</evidence>
<reference evidence="3" key="2">
    <citation type="submission" date="2015-01" db="EMBL/GenBank/DDBJ databases">
        <title>Evolutionary Origins and Diversification of the Mycorrhizal Mutualists.</title>
        <authorList>
            <consortium name="DOE Joint Genome Institute"/>
            <consortium name="Mycorrhizal Genomics Consortium"/>
            <person name="Kohler A."/>
            <person name="Kuo A."/>
            <person name="Nagy L.G."/>
            <person name="Floudas D."/>
            <person name="Copeland A."/>
            <person name="Barry K.W."/>
            <person name="Cichocki N."/>
            <person name="Veneault-Fourrey C."/>
            <person name="LaButti K."/>
            <person name="Lindquist E.A."/>
            <person name="Lipzen A."/>
            <person name="Lundell T."/>
            <person name="Morin E."/>
            <person name="Murat C."/>
            <person name="Riley R."/>
            <person name="Ohm R."/>
            <person name="Sun H."/>
            <person name="Tunlid A."/>
            <person name="Henrissat B."/>
            <person name="Grigoriev I.V."/>
            <person name="Hibbett D.S."/>
            <person name="Martin F."/>
        </authorList>
    </citation>
    <scope>NUCLEOTIDE SEQUENCE [LARGE SCALE GENOMIC DNA]</scope>
    <source>
        <strain evidence="3">Marx 270</strain>
    </source>
</reference>
<organism evidence="2 3">
    <name type="scientific">Pisolithus tinctorius Marx 270</name>
    <dbReference type="NCBI Taxonomy" id="870435"/>
    <lineage>
        <taxon>Eukaryota</taxon>
        <taxon>Fungi</taxon>
        <taxon>Dikarya</taxon>
        <taxon>Basidiomycota</taxon>
        <taxon>Agaricomycotina</taxon>
        <taxon>Agaricomycetes</taxon>
        <taxon>Agaricomycetidae</taxon>
        <taxon>Boletales</taxon>
        <taxon>Sclerodermatineae</taxon>
        <taxon>Pisolithaceae</taxon>
        <taxon>Pisolithus</taxon>
    </lineage>
</organism>
<dbReference type="EMBL" id="KN832152">
    <property type="protein sequence ID" value="KIN93590.1"/>
    <property type="molecule type" value="Genomic_DNA"/>
</dbReference>
<evidence type="ECO:0000256" key="1">
    <source>
        <dbReference type="SAM" id="Phobius"/>
    </source>
</evidence>
<keyword evidence="1" id="KW-1133">Transmembrane helix</keyword>